<organism evidence="3">
    <name type="scientific">Longilinea arvoryzae</name>
    <dbReference type="NCBI Taxonomy" id="360412"/>
    <lineage>
        <taxon>Bacteria</taxon>
        <taxon>Bacillati</taxon>
        <taxon>Chloroflexota</taxon>
        <taxon>Anaerolineae</taxon>
        <taxon>Anaerolineales</taxon>
        <taxon>Anaerolineaceae</taxon>
        <taxon>Longilinea</taxon>
    </lineage>
</organism>
<protein>
    <submittedName>
        <fullName evidence="3">Uncharacterized protein associated with RNAses G and E</fullName>
    </submittedName>
</protein>
<reference evidence="3" key="1">
    <citation type="submission" date="2015-07" db="EMBL/GenBank/DDBJ databases">
        <title>Draft Genome Sequences of Anaerolinea thermolimosa IMO-1, Bellilinea caldifistulae GOMI-1, Leptolinea tardivitalis YMTK-2, Levilinea saccharolytica KIBI-1,Longilinea arvoryzae KOME-1, Previously Described as Members of the Anaerolineaceae (Chloroflexi).</title>
        <authorList>
            <person name="Sekiguchi Y."/>
            <person name="Ohashi A."/>
            <person name="Matsuura N."/>
            <person name="Tourlousse M.D."/>
        </authorList>
    </citation>
    <scope>NUCLEOTIDE SEQUENCE [LARGE SCALE GENOMIC DNA]</scope>
    <source>
        <strain evidence="3">KOME-1</strain>
    </source>
</reference>
<dbReference type="InterPro" id="IPR035930">
    <property type="entry name" value="FomD-like_sf"/>
</dbReference>
<evidence type="ECO:0000259" key="2">
    <source>
        <dbReference type="Pfam" id="PF04167"/>
    </source>
</evidence>
<dbReference type="AlphaFoldDB" id="A0A0S7B8H4"/>
<dbReference type="PANTHER" id="PTHR39159">
    <property type="match status" value="1"/>
</dbReference>
<evidence type="ECO:0000256" key="1">
    <source>
        <dbReference type="ARBA" id="ARBA00022801"/>
    </source>
</evidence>
<feature type="domain" description="DUF402" evidence="2">
    <location>
        <begin position="37"/>
        <end position="145"/>
    </location>
</feature>
<name>A0A0S7B8H4_9CHLR</name>
<dbReference type="PANTHER" id="PTHR39159:SF1">
    <property type="entry name" value="UPF0374 PROTEIN YGAC"/>
    <property type="match status" value="1"/>
</dbReference>
<proteinExistence type="predicted"/>
<dbReference type="RefSeq" id="WP_083522409.1">
    <property type="nucleotide sequence ID" value="NZ_DF967972.1"/>
</dbReference>
<evidence type="ECO:0000313" key="4">
    <source>
        <dbReference type="Proteomes" id="UP000055060"/>
    </source>
</evidence>
<dbReference type="GO" id="GO:0016787">
    <property type="term" value="F:hydrolase activity"/>
    <property type="evidence" value="ECO:0007669"/>
    <property type="project" value="UniProtKB-KW"/>
</dbReference>
<dbReference type="Gene3D" id="2.40.380.10">
    <property type="entry name" value="FomD-like"/>
    <property type="match status" value="1"/>
</dbReference>
<keyword evidence="1" id="KW-0378">Hydrolase</keyword>
<dbReference type="EMBL" id="DF967972">
    <property type="protein sequence ID" value="GAP13820.1"/>
    <property type="molecule type" value="Genomic_DNA"/>
</dbReference>
<dbReference type="OrthoDB" id="4327917at2"/>
<dbReference type="STRING" id="360412.LARV_01576"/>
<dbReference type="InterPro" id="IPR007295">
    <property type="entry name" value="DUF402"/>
</dbReference>
<dbReference type="InterPro" id="IPR050212">
    <property type="entry name" value="Ntdp-like"/>
</dbReference>
<gene>
    <name evidence="3" type="ORF">LARV_01576</name>
</gene>
<sequence length="159" mass="18735">MEEITIIKRNPQGQETFCYHGRVKQRLPGAVLLEAYFDRPDMPFHGMLWKRKDRFVEAYYADRWYNILEIYDCDDGQIKCWYCNVAYPAEIEDGMVSFRDLALDLLVFPDGRQEVLDEDEYARLSLSPEDDRRARAALEELKALFAPPVRVRLDRPAHS</sequence>
<dbReference type="Proteomes" id="UP000055060">
    <property type="component" value="Unassembled WGS sequence"/>
</dbReference>
<keyword evidence="4" id="KW-1185">Reference proteome</keyword>
<dbReference type="Pfam" id="PF04167">
    <property type="entry name" value="DUF402"/>
    <property type="match status" value="1"/>
</dbReference>
<accession>A0A0S7B8H4</accession>
<evidence type="ECO:0000313" key="3">
    <source>
        <dbReference type="EMBL" id="GAP13820.1"/>
    </source>
</evidence>
<dbReference type="SUPFAM" id="SSF159234">
    <property type="entry name" value="FomD-like"/>
    <property type="match status" value="1"/>
</dbReference>